<dbReference type="GO" id="GO:0046872">
    <property type="term" value="F:metal ion binding"/>
    <property type="evidence" value="ECO:0007669"/>
    <property type="project" value="UniProtKB-KW"/>
</dbReference>
<dbReference type="Gene3D" id="3.40.50.300">
    <property type="entry name" value="P-loop containing nucleotide triphosphate hydrolases"/>
    <property type="match status" value="1"/>
</dbReference>
<feature type="binding site" evidence="3">
    <location>
        <begin position="161"/>
        <end position="164"/>
    </location>
    <ligand>
        <name>GTP</name>
        <dbReference type="ChEBI" id="CHEBI:37565"/>
    </ligand>
</feature>
<evidence type="ECO:0000256" key="2">
    <source>
        <dbReference type="ARBA" id="ARBA00023134"/>
    </source>
</evidence>
<evidence type="ECO:0000259" key="6">
    <source>
        <dbReference type="PROSITE" id="PS51721"/>
    </source>
</evidence>
<dbReference type="PANTHER" id="PTHR32120:SF11">
    <property type="entry name" value="SMALL RIBOSOMAL SUBUNIT BIOGENESIS GTPASE RSGA 1, MITOCHONDRIAL-RELATED"/>
    <property type="match status" value="1"/>
</dbReference>
<accession>A0A7K0K338</accession>
<dbReference type="EC" id="3.6.1.-" evidence="3"/>
<comment type="subcellular location">
    <subcellularLocation>
        <location evidence="3">Cytoplasm</location>
    </subcellularLocation>
</comment>
<keyword evidence="3" id="KW-0862">Zinc</keyword>
<evidence type="ECO:0000256" key="4">
    <source>
        <dbReference type="SAM" id="MobiDB-lite"/>
    </source>
</evidence>
<comment type="cofactor">
    <cofactor evidence="3">
        <name>Zn(2+)</name>
        <dbReference type="ChEBI" id="CHEBI:29105"/>
    </cofactor>
    <text evidence="3">Binds 1 zinc ion per subunit.</text>
</comment>
<evidence type="ECO:0000313" key="8">
    <source>
        <dbReference type="Proteomes" id="UP000442535"/>
    </source>
</evidence>
<dbReference type="Proteomes" id="UP000442535">
    <property type="component" value="Unassembled WGS sequence"/>
</dbReference>
<feature type="domain" description="CP-type G" evidence="6">
    <location>
        <begin position="112"/>
        <end position="287"/>
    </location>
</feature>
<evidence type="ECO:0000256" key="3">
    <source>
        <dbReference type="HAMAP-Rule" id="MF_01820"/>
    </source>
</evidence>
<dbReference type="PROSITE" id="PS51721">
    <property type="entry name" value="G_CP"/>
    <property type="match status" value="1"/>
</dbReference>
<evidence type="ECO:0000256" key="1">
    <source>
        <dbReference type="ARBA" id="ARBA00022741"/>
    </source>
</evidence>
<keyword evidence="3" id="KW-0694">RNA-binding</keyword>
<protein>
    <recommendedName>
        <fullName evidence="3">Small ribosomal subunit biogenesis GTPase RsgA</fullName>
        <ecNumber evidence="3">3.6.1.-</ecNumber>
    </recommendedName>
</protein>
<keyword evidence="3" id="KW-0378">Hydrolase</keyword>
<organism evidence="7 8">
    <name type="scientific">Mobiluncus porci</name>
    <dbReference type="NCBI Taxonomy" id="2652278"/>
    <lineage>
        <taxon>Bacteria</taxon>
        <taxon>Bacillati</taxon>
        <taxon>Actinomycetota</taxon>
        <taxon>Actinomycetes</taxon>
        <taxon>Actinomycetales</taxon>
        <taxon>Actinomycetaceae</taxon>
        <taxon>Mobiluncus</taxon>
    </lineage>
</organism>
<feature type="compositionally biased region" description="Basic and acidic residues" evidence="4">
    <location>
        <begin position="1"/>
        <end position="13"/>
    </location>
</feature>
<dbReference type="Pfam" id="PF03193">
    <property type="entry name" value="RsgA_GTPase"/>
    <property type="match status" value="1"/>
</dbReference>
<keyword evidence="3" id="KW-0479">Metal-binding</keyword>
<comment type="subunit">
    <text evidence="3">Monomer. Associates with 30S ribosomal subunit, binds 16S rRNA.</text>
</comment>
<reference evidence="7 8" key="1">
    <citation type="submission" date="2019-08" db="EMBL/GenBank/DDBJ databases">
        <title>In-depth cultivation of the pig gut microbiome towards novel bacterial diversity and tailored functional studies.</title>
        <authorList>
            <person name="Wylensek D."/>
            <person name="Hitch T.C.A."/>
            <person name="Clavel T."/>
        </authorList>
    </citation>
    <scope>NUCLEOTIDE SEQUENCE [LARGE SCALE GENOMIC DNA]</scope>
    <source>
        <strain evidence="7 8">RF-GAM-744-WT-7</strain>
    </source>
</reference>
<dbReference type="GO" id="GO:0003924">
    <property type="term" value="F:GTPase activity"/>
    <property type="evidence" value="ECO:0007669"/>
    <property type="project" value="UniProtKB-UniRule"/>
</dbReference>
<dbReference type="GO" id="GO:0005525">
    <property type="term" value="F:GTP binding"/>
    <property type="evidence" value="ECO:0007669"/>
    <property type="project" value="UniProtKB-UniRule"/>
</dbReference>
<proteinExistence type="inferred from homology"/>
<comment type="function">
    <text evidence="3">One of several proteins that assist in the late maturation steps of the functional core of the 30S ribosomal subunit. Helps release RbfA from mature subunits. May play a role in the assembly of ribosomal proteins into the subunit. Circularly permuted GTPase that catalyzes slow GTP hydrolysis, GTPase activity is stimulated by the 30S ribosomal subunit.</text>
</comment>
<dbReference type="CDD" id="cd01854">
    <property type="entry name" value="YjeQ_EngC"/>
    <property type="match status" value="1"/>
</dbReference>
<feature type="binding site" evidence="3">
    <location>
        <position position="317"/>
    </location>
    <ligand>
        <name>Zn(2+)</name>
        <dbReference type="ChEBI" id="CHEBI:29105"/>
    </ligand>
</feature>
<dbReference type="GO" id="GO:0005737">
    <property type="term" value="C:cytoplasm"/>
    <property type="evidence" value="ECO:0007669"/>
    <property type="project" value="UniProtKB-SubCell"/>
</dbReference>
<keyword evidence="3" id="KW-0699">rRNA-binding</keyword>
<comment type="caution">
    <text evidence="7">The sequence shown here is derived from an EMBL/GenBank/DDBJ whole genome shotgun (WGS) entry which is preliminary data.</text>
</comment>
<dbReference type="PROSITE" id="PS50936">
    <property type="entry name" value="ENGC_GTPASE"/>
    <property type="match status" value="1"/>
</dbReference>
<name>A0A7K0K338_9ACTO</name>
<dbReference type="HAMAP" id="MF_01820">
    <property type="entry name" value="GTPase_RsgA"/>
    <property type="match status" value="1"/>
</dbReference>
<dbReference type="EMBL" id="VUMY01000010">
    <property type="protein sequence ID" value="MST49901.1"/>
    <property type="molecule type" value="Genomic_DNA"/>
</dbReference>
<dbReference type="SUPFAM" id="SSF52540">
    <property type="entry name" value="P-loop containing nucleoside triphosphate hydrolases"/>
    <property type="match status" value="1"/>
</dbReference>
<feature type="domain" description="EngC GTPase" evidence="5">
    <location>
        <begin position="121"/>
        <end position="285"/>
    </location>
</feature>
<dbReference type="PANTHER" id="PTHR32120">
    <property type="entry name" value="SMALL RIBOSOMAL SUBUNIT BIOGENESIS GTPASE RSGA"/>
    <property type="match status" value="1"/>
</dbReference>
<dbReference type="GO" id="GO:0042274">
    <property type="term" value="P:ribosomal small subunit biogenesis"/>
    <property type="evidence" value="ECO:0007669"/>
    <property type="project" value="UniProtKB-UniRule"/>
</dbReference>
<dbReference type="InterPro" id="IPR004881">
    <property type="entry name" value="Ribosome_biogen_GTPase_RsgA"/>
</dbReference>
<feature type="binding site" evidence="3">
    <location>
        <position position="315"/>
    </location>
    <ligand>
        <name>Zn(2+)</name>
        <dbReference type="ChEBI" id="CHEBI:29105"/>
    </ligand>
</feature>
<feature type="binding site" evidence="3">
    <location>
        <position position="324"/>
    </location>
    <ligand>
        <name>Zn(2+)</name>
        <dbReference type="ChEBI" id="CHEBI:29105"/>
    </ligand>
</feature>
<keyword evidence="2 3" id="KW-0342">GTP-binding</keyword>
<feature type="compositionally biased region" description="Basic residues" evidence="4">
    <location>
        <begin position="14"/>
        <end position="28"/>
    </location>
</feature>
<feature type="binding site" evidence="3">
    <location>
        <position position="311"/>
    </location>
    <ligand>
        <name>Zn(2+)</name>
        <dbReference type="ChEBI" id="CHEBI:29105"/>
    </ligand>
</feature>
<gene>
    <name evidence="3 7" type="primary">rsgA</name>
    <name evidence="7" type="ORF">FYJ63_06580</name>
</gene>
<evidence type="ECO:0000259" key="5">
    <source>
        <dbReference type="PROSITE" id="PS50936"/>
    </source>
</evidence>
<dbReference type="RefSeq" id="WP_154545002.1">
    <property type="nucleotide sequence ID" value="NZ_JAQYQY010000029.1"/>
</dbReference>
<sequence length="350" mass="37359">MTRRDIGTDDPRVRVRPGKGTRPRTKKRPSFEDAIPGLVTAVDRGRFTLAIKGQTASVQAVKARALGRKGIIVGDRVGLEGDTSGTPDTLARIVTLQERTTVLRRSFDESETGTKEKLIVANATQMLIVVAAANPEPKTGMIDRAMVTALDAGVKPLLVITKTDLDAGEGLTREYEKLLPVYLLRREDYDATPSSTVPTGVPATTTTPPDPSPLVALKAALEDEVTVLLGHSGVGKSTLINALVPSAQRVTGQVNTVTGKGRHTSSSAVAFSYRGGWVIDTPGVRSFGLAHIDADGLLAGFTELATIAKDCPRGCTHREDAPDCLLDSHPECRARVASFRHLLAEIPKPY</sequence>
<feature type="binding site" evidence="3">
    <location>
        <begin position="230"/>
        <end position="238"/>
    </location>
    <ligand>
        <name>GTP</name>
        <dbReference type="ChEBI" id="CHEBI:37565"/>
    </ligand>
</feature>
<dbReference type="GO" id="GO:0019843">
    <property type="term" value="F:rRNA binding"/>
    <property type="evidence" value="ECO:0007669"/>
    <property type="project" value="UniProtKB-KW"/>
</dbReference>
<evidence type="ECO:0000313" key="7">
    <source>
        <dbReference type="EMBL" id="MST49901.1"/>
    </source>
</evidence>
<dbReference type="InterPro" id="IPR030378">
    <property type="entry name" value="G_CP_dom"/>
</dbReference>
<keyword evidence="1 3" id="KW-0547">Nucleotide-binding</keyword>
<dbReference type="InterPro" id="IPR027417">
    <property type="entry name" value="P-loop_NTPase"/>
</dbReference>
<dbReference type="AlphaFoldDB" id="A0A7K0K338"/>
<keyword evidence="3" id="KW-0690">Ribosome biogenesis</keyword>
<keyword evidence="8" id="KW-1185">Reference proteome</keyword>
<keyword evidence="3" id="KW-0963">Cytoplasm</keyword>
<comment type="similarity">
    <text evidence="3">Belongs to the TRAFAC class YlqF/YawG GTPase family. RsgA subfamily.</text>
</comment>
<dbReference type="InterPro" id="IPR010914">
    <property type="entry name" value="RsgA_GTPase_dom"/>
</dbReference>
<feature type="region of interest" description="Disordered" evidence="4">
    <location>
        <begin position="1"/>
        <end position="30"/>
    </location>
</feature>